<evidence type="ECO:0000256" key="2">
    <source>
        <dbReference type="ARBA" id="ARBA00022485"/>
    </source>
</evidence>
<keyword evidence="2" id="KW-0004">4Fe-4S</keyword>
<dbReference type="KEGG" id="pbro:HOP40_30990"/>
<keyword evidence="2" id="KW-0479">Metal-binding</keyword>
<evidence type="ECO:0000313" key="11">
    <source>
        <dbReference type="Proteomes" id="UP000505377"/>
    </source>
</evidence>
<dbReference type="SUPFAM" id="SSF52922">
    <property type="entry name" value="TK C-terminal domain-like"/>
    <property type="match status" value="1"/>
</dbReference>
<name>A0A6M6JSQ4_9PSEU</name>
<gene>
    <name evidence="10" type="ORF">HOP40_30990</name>
</gene>
<feature type="domain" description="DUF6537" evidence="9">
    <location>
        <begin position="970"/>
        <end position="1165"/>
    </location>
</feature>
<organism evidence="10 11">
    <name type="scientific">Pseudonocardia broussonetiae</name>
    <dbReference type="NCBI Taxonomy" id="2736640"/>
    <lineage>
        <taxon>Bacteria</taxon>
        <taxon>Bacillati</taxon>
        <taxon>Actinomycetota</taxon>
        <taxon>Actinomycetes</taxon>
        <taxon>Pseudonocardiales</taxon>
        <taxon>Pseudonocardiaceae</taxon>
        <taxon>Pseudonocardia</taxon>
    </lineage>
</organism>
<dbReference type="InterPro" id="IPR009014">
    <property type="entry name" value="Transketo_C/PFOR_II"/>
</dbReference>
<dbReference type="NCBIfam" id="NF009588">
    <property type="entry name" value="PRK13029.1"/>
    <property type="match status" value="1"/>
</dbReference>
<dbReference type="Pfam" id="PF20169">
    <property type="entry name" value="DUF6537"/>
    <property type="match status" value="1"/>
</dbReference>
<dbReference type="InterPro" id="IPR046667">
    <property type="entry name" value="DUF6537"/>
</dbReference>
<dbReference type="SUPFAM" id="SSF53323">
    <property type="entry name" value="Pyruvate-ferredoxin oxidoreductase, PFOR, domain III"/>
    <property type="match status" value="1"/>
</dbReference>
<dbReference type="AlphaFoldDB" id="A0A6M6JSQ4"/>
<dbReference type="Gene3D" id="3.40.50.970">
    <property type="match status" value="1"/>
</dbReference>
<dbReference type="InterPro" id="IPR011766">
    <property type="entry name" value="TPP_enzyme_TPP-bd"/>
</dbReference>
<keyword evidence="6" id="KW-0411">Iron-sulfur</keyword>
<dbReference type="Gene3D" id="3.40.920.10">
    <property type="entry name" value="Pyruvate-ferredoxin oxidoreductase, PFOR, domain III"/>
    <property type="match status" value="1"/>
</dbReference>
<dbReference type="Pfam" id="PF02775">
    <property type="entry name" value="TPP_enzyme_C"/>
    <property type="match status" value="1"/>
</dbReference>
<accession>A0A6M6JSQ4</accession>
<keyword evidence="11" id="KW-1185">Reference proteome</keyword>
<dbReference type="CDD" id="cd07034">
    <property type="entry name" value="TPP_PYR_PFOR_IOR-alpha_like"/>
    <property type="match status" value="1"/>
</dbReference>
<proteinExistence type="predicted"/>
<keyword evidence="4" id="KW-0560">Oxidoreductase</keyword>
<evidence type="ECO:0000256" key="6">
    <source>
        <dbReference type="ARBA" id="ARBA00023014"/>
    </source>
</evidence>
<dbReference type="GO" id="GO:0051539">
    <property type="term" value="F:4 iron, 4 sulfur cluster binding"/>
    <property type="evidence" value="ECO:0007669"/>
    <property type="project" value="UniProtKB-KW"/>
</dbReference>
<dbReference type="PANTHER" id="PTHR48084:SF3">
    <property type="entry name" value="SUBUNIT OF PYRUVATE:FLAVODOXIN OXIDOREDUCTASE"/>
    <property type="match status" value="1"/>
</dbReference>
<dbReference type="Proteomes" id="UP000505377">
    <property type="component" value="Chromosome"/>
</dbReference>
<dbReference type="GO" id="GO:0030976">
    <property type="term" value="F:thiamine pyrophosphate binding"/>
    <property type="evidence" value="ECO:0007669"/>
    <property type="project" value="InterPro"/>
</dbReference>
<dbReference type="PANTHER" id="PTHR48084">
    <property type="entry name" value="2-OXOGLUTARATE OXIDOREDUCTASE SUBUNIT KORB-RELATED"/>
    <property type="match status" value="1"/>
</dbReference>
<dbReference type="EMBL" id="CP053564">
    <property type="protein sequence ID" value="QJY49642.1"/>
    <property type="molecule type" value="Genomic_DNA"/>
</dbReference>
<protein>
    <submittedName>
        <fullName evidence="10">Indolepyruvate ferredoxin oxidoreductase family protein</fullName>
    </submittedName>
</protein>
<feature type="domain" description="Pyruvate/ketoisovalerate oxidoreductase catalytic" evidence="7">
    <location>
        <begin position="742"/>
        <end position="928"/>
    </location>
</feature>
<evidence type="ECO:0000256" key="4">
    <source>
        <dbReference type="ARBA" id="ARBA00023002"/>
    </source>
</evidence>
<dbReference type="GO" id="GO:0000287">
    <property type="term" value="F:magnesium ion binding"/>
    <property type="evidence" value="ECO:0007669"/>
    <property type="project" value="UniProtKB-ARBA"/>
</dbReference>
<feature type="domain" description="Thiamine pyrophosphate enzyme TPP-binding" evidence="8">
    <location>
        <begin position="468"/>
        <end position="555"/>
    </location>
</feature>
<dbReference type="InterPro" id="IPR019752">
    <property type="entry name" value="Pyrv/ketoisovalerate_OxRed_cat"/>
</dbReference>
<dbReference type="GO" id="GO:0016625">
    <property type="term" value="F:oxidoreductase activity, acting on the aldehyde or oxo group of donors, iron-sulfur protein as acceptor"/>
    <property type="evidence" value="ECO:0007669"/>
    <property type="project" value="UniProtKB-ARBA"/>
</dbReference>
<reference evidence="10 11" key="1">
    <citation type="submission" date="2020-05" db="EMBL/GenBank/DDBJ databases">
        <authorList>
            <person name="Mo P."/>
        </authorList>
    </citation>
    <scope>NUCLEOTIDE SEQUENCE [LARGE SCALE GENOMIC DNA]</scope>
    <source>
        <strain evidence="10 11">Gen01</strain>
    </source>
</reference>
<dbReference type="SUPFAM" id="SSF52518">
    <property type="entry name" value="Thiamin diphosphate-binding fold (THDP-binding)"/>
    <property type="match status" value="2"/>
</dbReference>
<dbReference type="InterPro" id="IPR029061">
    <property type="entry name" value="THDP-binding"/>
</dbReference>
<evidence type="ECO:0000259" key="8">
    <source>
        <dbReference type="Pfam" id="PF02775"/>
    </source>
</evidence>
<evidence type="ECO:0000313" key="10">
    <source>
        <dbReference type="EMBL" id="QJY49642.1"/>
    </source>
</evidence>
<keyword evidence="3" id="KW-0249">Electron transport</keyword>
<dbReference type="InterPro" id="IPR002880">
    <property type="entry name" value="Pyrv_Fd/Flavodoxin_OxRdtase_N"/>
</dbReference>
<evidence type="ECO:0000256" key="3">
    <source>
        <dbReference type="ARBA" id="ARBA00022982"/>
    </source>
</evidence>
<keyword evidence="10" id="KW-0670">Pyruvate</keyword>
<keyword evidence="1" id="KW-0813">Transport</keyword>
<dbReference type="Pfam" id="PF01558">
    <property type="entry name" value="POR"/>
    <property type="match status" value="1"/>
</dbReference>
<evidence type="ECO:0000256" key="5">
    <source>
        <dbReference type="ARBA" id="ARBA00023004"/>
    </source>
</evidence>
<dbReference type="NCBIfam" id="NF009589">
    <property type="entry name" value="PRK13030.1"/>
    <property type="match status" value="1"/>
</dbReference>
<keyword evidence="5" id="KW-0408">Iron</keyword>
<evidence type="ECO:0000256" key="1">
    <source>
        <dbReference type="ARBA" id="ARBA00022448"/>
    </source>
</evidence>
<evidence type="ECO:0000259" key="7">
    <source>
        <dbReference type="Pfam" id="PF01558"/>
    </source>
</evidence>
<dbReference type="InterPro" id="IPR051457">
    <property type="entry name" value="2-oxoacid:Fd_oxidoreductase"/>
</dbReference>
<dbReference type="GO" id="GO:0045333">
    <property type="term" value="P:cellular respiration"/>
    <property type="evidence" value="ECO:0007669"/>
    <property type="project" value="UniProtKB-ARBA"/>
</dbReference>
<sequence length="1170" mass="122918">MANGARRYPLLTDVRPLRSYALTDRYTADFGLVHLTGLQALVRVLLDQHRHDRARGLDTRTFVSGYEGSPLAGLDLELGRHRRLLDEHGVVFTPGLNEEAAATAVQGTQLAAVTGGMRHDGVVGVWYGKAPGLDRASDAIRHANLMGTHRTGGVLALVGDDPGAKSSSVPCASEFALADLAVPVLYPADPQDVVRLGLHGIALSRASGLWAGLKVVTAVADGSATVRAGLDGFDPVLPELEADGRPYRHTVTGHLLQPALGPLERDLHRARLELARRYAAANGLDRITVRTGDDRIGLVAAGKTYLDLRQALDALGLDDDELRRRGVRLLKLGMVHPVEPGIVREFAAGLREVVVVEEKRSFVEAAVKDLLYGRPGAPAVLGKAGRGGAPLFPPHGELDPDLVATGLAGLLADLPSVAAWRERRRPARGRARRSRIDLPLLGRTPYFCSGCPHNTSTKPGDASLVGAGIGCHAMVLLMDPRQVGDVTGLTQMGGEGTQWIGMAPFVEARHFVQNIGDGTFHHSGSLAVRAAVAAGVDITFKLLHNATVAMTGGQDAVGALTVPALTRLLAAEGVARTIVTAEDPGRHRGAALAPGVEVWPRERLAEAQSVLAAVPGVTVLIHDQECAAEKRRKRKRGTLPTPAQRVMIDERVCEGCGDCGRASNCLSVQPVETEFGRKTQIHQSSCNLDFSCLAGDCPSFLTVVPGAAPARVAVPALDDALLPPPPPGSGAAEFALRMVGVGGTGVVTVAQVLATAALLAGRRVRGLDQTGLAQKGGAVVSDLKITAGPREAAGRLAAREADLYLCADLLAGADAGNLAVADPARTLAVVSTGRVPTGAMVVDPDTTFPDVDEVTGRITAAARSSVLLDARDLAERLFGGDQYANLLLVGAAFQAGALPLPADAVERAIALNGVAVEANVQAFRRGRQAVADPDALAAALAPPPAPPAPAAPAAPGPAVRVRAEPGSELARLVGVRVPELVAYQDARYAARYADDVERVRAAEAAAVPGSTALAEAVARNLHALMAYKDEYEVARLSLGPALAAEVEARFGVGARATRRLHPPALRAIGLRRKIGLGPAETPVFRVLRAMRRLRGTPFDPFGLAHVRRVERDLVVEYRAVLDGLLDALTPATHAHAVEVAGLPDLVRGYEQVKLESVARYRERLARALAT</sequence>
<dbReference type="InterPro" id="IPR002869">
    <property type="entry name" value="Pyrv_flavodox_OxRed_cen"/>
</dbReference>
<evidence type="ECO:0000259" key="9">
    <source>
        <dbReference type="Pfam" id="PF20169"/>
    </source>
</evidence>